<dbReference type="EMBL" id="CAJVPY010003003">
    <property type="protein sequence ID" value="CAG8578343.1"/>
    <property type="molecule type" value="Genomic_DNA"/>
</dbReference>
<feature type="compositionally biased region" description="Polar residues" evidence="1">
    <location>
        <begin position="13"/>
        <end position="24"/>
    </location>
</feature>
<proteinExistence type="predicted"/>
<feature type="region of interest" description="Disordered" evidence="1">
    <location>
        <begin position="1"/>
        <end position="42"/>
    </location>
</feature>
<evidence type="ECO:0000313" key="3">
    <source>
        <dbReference type="Proteomes" id="UP000789405"/>
    </source>
</evidence>
<evidence type="ECO:0000313" key="2">
    <source>
        <dbReference type="EMBL" id="CAG8578343.1"/>
    </source>
</evidence>
<comment type="caution">
    <text evidence="2">The sequence shown here is derived from an EMBL/GenBank/DDBJ whole genome shotgun (WGS) entry which is preliminary data.</text>
</comment>
<feature type="compositionally biased region" description="Basic and acidic residues" evidence="1">
    <location>
        <begin position="1"/>
        <end position="12"/>
    </location>
</feature>
<dbReference type="Proteomes" id="UP000789405">
    <property type="component" value="Unassembled WGS sequence"/>
</dbReference>
<dbReference type="AlphaFoldDB" id="A0A9N9BSL8"/>
<name>A0A9N9BSL8_9GLOM</name>
<evidence type="ECO:0000256" key="1">
    <source>
        <dbReference type="SAM" id="MobiDB-lite"/>
    </source>
</evidence>
<organism evidence="2 3">
    <name type="scientific">Dentiscutata erythropus</name>
    <dbReference type="NCBI Taxonomy" id="1348616"/>
    <lineage>
        <taxon>Eukaryota</taxon>
        <taxon>Fungi</taxon>
        <taxon>Fungi incertae sedis</taxon>
        <taxon>Mucoromycota</taxon>
        <taxon>Glomeromycotina</taxon>
        <taxon>Glomeromycetes</taxon>
        <taxon>Diversisporales</taxon>
        <taxon>Gigasporaceae</taxon>
        <taxon>Dentiscutata</taxon>
    </lineage>
</organism>
<protein>
    <submittedName>
        <fullName evidence="2">20376_t:CDS:1</fullName>
    </submittedName>
</protein>
<keyword evidence="3" id="KW-1185">Reference proteome</keyword>
<gene>
    <name evidence="2" type="ORF">DERYTH_LOCUS6557</name>
</gene>
<sequence length="42" mass="5060">MKRALVKHEENKINTQNWITNSNDQRNDQTQRKQNQHPKSEA</sequence>
<accession>A0A9N9BSL8</accession>
<reference evidence="2" key="1">
    <citation type="submission" date="2021-06" db="EMBL/GenBank/DDBJ databases">
        <authorList>
            <person name="Kallberg Y."/>
            <person name="Tangrot J."/>
            <person name="Rosling A."/>
        </authorList>
    </citation>
    <scope>NUCLEOTIDE SEQUENCE</scope>
    <source>
        <strain evidence="2">MA453B</strain>
    </source>
</reference>